<protein>
    <submittedName>
        <fullName evidence="2">Variant-specific surface protein</fullName>
    </submittedName>
</protein>
<keyword evidence="1" id="KW-1133">Transmembrane helix</keyword>
<reference evidence="3" key="1">
    <citation type="submission" date="2012-02" db="EMBL/GenBank/DDBJ databases">
        <title>Genome sequencing of Giardia lamblia Genotypes A2 and B isolates (DH and GS) and comparative analysis with the genomes of Genotypes A1 and E (WB and Pig).</title>
        <authorList>
            <person name="Adam R."/>
            <person name="Dahlstrom E."/>
            <person name="Martens C."/>
            <person name="Bruno D."/>
            <person name="Barbian K."/>
            <person name="Porcella S.F."/>
            <person name="Nash T."/>
        </authorList>
    </citation>
    <scope>NUCLEOTIDE SEQUENCE</scope>
    <source>
        <strain evidence="3">GS</strain>
    </source>
</reference>
<dbReference type="OrthoDB" id="300641at2759"/>
<dbReference type="SMART" id="SM00261">
    <property type="entry name" value="FU"/>
    <property type="match status" value="2"/>
</dbReference>
<dbReference type="Proteomes" id="UP000018040">
    <property type="component" value="Unassembled WGS sequence"/>
</dbReference>
<gene>
    <name evidence="2" type="ORF">GSB_155354</name>
</gene>
<name>V6TN50_GIAIN</name>
<dbReference type="VEuPathDB" id="GiardiaDB:GL50803_005812"/>
<dbReference type="Gene3D" id="2.10.220.10">
    <property type="entry name" value="Hormone Receptor, Insulin-like Growth Factor Receptor 1, Chain A, domain 2"/>
    <property type="match status" value="1"/>
</dbReference>
<dbReference type="PANTHER" id="PTHR23275">
    <property type="entry name" value="CABRIOLET.-RELATED"/>
    <property type="match status" value="1"/>
</dbReference>
<dbReference type="VEuPathDB" id="GiardiaDB:DHA2_150483"/>
<organism evidence="2 3">
    <name type="scientific">Giardia intestinalis</name>
    <name type="common">Giardia lamblia</name>
    <dbReference type="NCBI Taxonomy" id="5741"/>
    <lineage>
        <taxon>Eukaryota</taxon>
        <taxon>Metamonada</taxon>
        <taxon>Diplomonadida</taxon>
        <taxon>Hexamitidae</taxon>
        <taxon>Giardiinae</taxon>
        <taxon>Giardia</taxon>
    </lineage>
</organism>
<accession>V6TN50</accession>
<proteinExistence type="predicted"/>
<dbReference type="PANTHER" id="PTHR23275:SF100">
    <property type="entry name" value="EGF-LIKE DOMAIN-CONTAINING PROTEIN"/>
    <property type="match status" value="1"/>
</dbReference>
<dbReference type="EMBL" id="AHHH01000231">
    <property type="protein sequence ID" value="ESU40408.1"/>
    <property type="molecule type" value="Genomic_DNA"/>
</dbReference>
<evidence type="ECO:0000313" key="3">
    <source>
        <dbReference type="Proteomes" id="UP000018040"/>
    </source>
</evidence>
<dbReference type="InterPro" id="IPR052798">
    <property type="entry name" value="Giardia_VSA"/>
</dbReference>
<sequence>VHRSGDYYVQVSMMQPRGSRARCLAEDFTRDCLPYAASTVCGPPGTVYLQRVFPRTEGILNRTSVLLTVHFAAGALAATCNGDQSSSCGNAQCETLGATQICKECKDAGYVPINGVCKVRTDSEVVAAKCKKQDGDADLSAVKVCGQCGAGYFLHKGGCYKFGNEVAVLICNDAVAGDVEGVCSKCNTTGGFFKNPEAAATTDSCISCGDATGVQVNGNTYKGVLNCATCTAPERAGSGATEKTATCTKCGSNKYLKLDGTACLDNANGCTANTEFGKADSSAGNKCISCGDEVAGVAGCNTCTYDSSTKKATCTKCTDKYLKTVDGTTTCVTKGDCNGGYFPNDSVDSKKQCILCNKAATGGIDGCTECALLSSPSRAVLITCSACVSGKKPNTDGSQCIACDIDGCAKCNEASKCSQCGDGYQLESDTCVSTGPNLSTGSIAGISVTTLAACFVLLIVCLPL</sequence>
<reference evidence="2 3" key="2">
    <citation type="journal article" date="2013" name="Genome Biol. Evol.">
        <title>Genome sequencing of Giardia lamblia genotypes A2 and B isolates (DH and GS) and comparative analysis with the genomes of genotypes A1 and E (WB and Pig).</title>
        <authorList>
            <person name="Adam R.D."/>
            <person name="Dahlstrom E.W."/>
            <person name="Martens C.A."/>
            <person name="Bruno D.P."/>
            <person name="Barbian K.D."/>
            <person name="Ricklefs S.M."/>
            <person name="Hernandez M.M."/>
            <person name="Narla N.P."/>
            <person name="Patel R.B."/>
            <person name="Porcella S.F."/>
            <person name="Nash T.E."/>
        </authorList>
    </citation>
    <scope>NUCLEOTIDE SEQUENCE [LARGE SCALE GENOMIC DNA]</scope>
    <source>
        <strain evidence="2 3">GS</strain>
    </source>
</reference>
<dbReference type="SUPFAM" id="SSF57184">
    <property type="entry name" value="Growth factor receptor domain"/>
    <property type="match status" value="1"/>
</dbReference>
<dbReference type="AlphaFoldDB" id="V6TN50"/>
<evidence type="ECO:0000313" key="2">
    <source>
        <dbReference type="EMBL" id="ESU40408.1"/>
    </source>
</evidence>
<comment type="caution">
    <text evidence="2">The sequence shown here is derived from an EMBL/GenBank/DDBJ whole genome shotgun (WGS) entry which is preliminary data.</text>
</comment>
<dbReference type="VEuPathDB" id="GiardiaDB:GL50581_1"/>
<dbReference type="InterPro" id="IPR009030">
    <property type="entry name" value="Growth_fac_rcpt_cys_sf"/>
</dbReference>
<feature type="non-terminal residue" evidence="2">
    <location>
        <position position="1"/>
    </location>
</feature>
<feature type="transmembrane region" description="Helical" evidence="1">
    <location>
        <begin position="443"/>
        <end position="462"/>
    </location>
</feature>
<keyword evidence="1" id="KW-0812">Transmembrane</keyword>
<dbReference type="InterPro" id="IPR006212">
    <property type="entry name" value="Furin_repeat"/>
</dbReference>
<evidence type="ECO:0000256" key="1">
    <source>
        <dbReference type="SAM" id="Phobius"/>
    </source>
</evidence>
<keyword evidence="1" id="KW-0472">Membrane</keyword>